<reference evidence="2 3" key="1">
    <citation type="submission" date="2024-11" db="EMBL/GenBank/DDBJ databases">
        <title>A near-complete genome assembly of Cinchona calisaya.</title>
        <authorList>
            <person name="Lian D.C."/>
            <person name="Zhao X.W."/>
            <person name="Wei L."/>
        </authorList>
    </citation>
    <scope>NUCLEOTIDE SEQUENCE [LARGE SCALE GENOMIC DNA]</scope>
    <source>
        <tissue evidence="2">Nenye</tissue>
    </source>
</reference>
<dbReference type="Proteomes" id="UP001630127">
    <property type="component" value="Unassembled WGS sequence"/>
</dbReference>
<comment type="caution">
    <text evidence="2">The sequence shown here is derived from an EMBL/GenBank/DDBJ whole genome shotgun (WGS) entry which is preliminary data.</text>
</comment>
<protein>
    <submittedName>
        <fullName evidence="2">Uncharacterized protein</fullName>
    </submittedName>
</protein>
<keyword evidence="3" id="KW-1185">Reference proteome</keyword>
<feature type="region of interest" description="Disordered" evidence="1">
    <location>
        <begin position="1"/>
        <end position="20"/>
    </location>
</feature>
<evidence type="ECO:0000256" key="1">
    <source>
        <dbReference type="SAM" id="MobiDB-lite"/>
    </source>
</evidence>
<dbReference type="EMBL" id="JBJUIK010000017">
    <property type="protein sequence ID" value="KAL3498373.1"/>
    <property type="molecule type" value="Genomic_DNA"/>
</dbReference>
<accession>A0ABD2XTJ7</accession>
<proteinExistence type="predicted"/>
<dbReference type="AlphaFoldDB" id="A0ABD2XTJ7"/>
<evidence type="ECO:0000313" key="2">
    <source>
        <dbReference type="EMBL" id="KAL3498373.1"/>
    </source>
</evidence>
<gene>
    <name evidence="2" type="ORF">ACH5RR_041105</name>
</gene>
<organism evidence="2 3">
    <name type="scientific">Cinchona calisaya</name>
    <dbReference type="NCBI Taxonomy" id="153742"/>
    <lineage>
        <taxon>Eukaryota</taxon>
        <taxon>Viridiplantae</taxon>
        <taxon>Streptophyta</taxon>
        <taxon>Embryophyta</taxon>
        <taxon>Tracheophyta</taxon>
        <taxon>Spermatophyta</taxon>
        <taxon>Magnoliopsida</taxon>
        <taxon>eudicotyledons</taxon>
        <taxon>Gunneridae</taxon>
        <taxon>Pentapetalae</taxon>
        <taxon>asterids</taxon>
        <taxon>lamiids</taxon>
        <taxon>Gentianales</taxon>
        <taxon>Rubiaceae</taxon>
        <taxon>Cinchonoideae</taxon>
        <taxon>Cinchoneae</taxon>
        <taxon>Cinchona</taxon>
    </lineage>
</organism>
<evidence type="ECO:0000313" key="3">
    <source>
        <dbReference type="Proteomes" id="UP001630127"/>
    </source>
</evidence>
<sequence>MSSSPSSMKKNDNDSVGGKSSASVYLQRSDWNLLKNLRAVRDVTIESEKPLAFAAKVIRSSDSLTEDVHGLNPLMALCLLNSKAIFLIDDEFDQKPFFVTSGPNVIVSEYHILYMAKHIKSIPMLPPNRIGSNVGYNQLEGTSSDLMSKELVTMICPI</sequence>
<name>A0ABD2XTJ7_9GENT</name>